<comment type="caution">
    <text evidence="3">The sequence shown here is derived from an EMBL/GenBank/DDBJ whole genome shotgun (WGS) entry which is preliminary data.</text>
</comment>
<feature type="domain" description="Capsule synthesis protein CapA" evidence="2">
    <location>
        <begin position="2"/>
        <end position="243"/>
    </location>
</feature>
<keyword evidence="4" id="KW-1185">Reference proteome</keyword>
<evidence type="ECO:0000259" key="2">
    <source>
        <dbReference type="SMART" id="SM00854"/>
    </source>
</evidence>
<dbReference type="Gene3D" id="3.60.21.10">
    <property type="match status" value="1"/>
</dbReference>
<dbReference type="PANTHER" id="PTHR33393">
    <property type="entry name" value="POLYGLUTAMINE SYNTHESIS ACCESSORY PROTEIN RV0574C-RELATED"/>
    <property type="match status" value="1"/>
</dbReference>
<comment type="similarity">
    <text evidence="1">Belongs to the CapA family.</text>
</comment>
<dbReference type="InterPro" id="IPR029052">
    <property type="entry name" value="Metallo-depent_PP-like"/>
</dbReference>
<protein>
    <submittedName>
        <fullName evidence="3">CapA family protein</fullName>
    </submittedName>
</protein>
<evidence type="ECO:0000313" key="4">
    <source>
        <dbReference type="Proteomes" id="UP000805614"/>
    </source>
</evidence>
<dbReference type="PANTHER" id="PTHR33393:SF13">
    <property type="entry name" value="PGA BIOSYNTHESIS PROTEIN CAPA"/>
    <property type="match status" value="1"/>
</dbReference>
<reference evidence="3 4" key="1">
    <citation type="submission" date="2020-06" db="EMBL/GenBank/DDBJ databases">
        <title>Actinomadura xiongansis sp. nov., isolated from soil of Baiyangdian.</title>
        <authorList>
            <person name="Zhang X."/>
        </authorList>
    </citation>
    <scope>NUCLEOTIDE SEQUENCE [LARGE SCALE GENOMIC DNA]</scope>
    <source>
        <strain evidence="3 4">HBUM206468</strain>
    </source>
</reference>
<dbReference type="Pfam" id="PF09587">
    <property type="entry name" value="PGA_cap"/>
    <property type="match status" value="1"/>
</dbReference>
<dbReference type="SUPFAM" id="SSF56300">
    <property type="entry name" value="Metallo-dependent phosphatases"/>
    <property type="match status" value="1"/>
</dbReference>
<gene>
    <name evidence="3" type="ORF">HKK74_30365</name>
</gene>
<evidence type="ECO:0000256" key="1">
    <source>
        <dbReference type="ARBA" id="ARBA00005662"/>
    </source>
</evidence>
<proteinExistence type="inferred from homology"/>
<dbReference type="Proteomes" id="UP000805614">
    <property type="component" value="Unassembled WGS sequence"/>
</dbReference>
<dbReference type="CDD" id="cd07381">
    <property type="entry name" value="MPP_CapA"/>
    <property type="match status" value="1"/>
</dbReference>
<sequence length="322" mass="34678">MKVAVAGDTMLGRKVADRLATVEPPDLFSGELREIVATADLVVLNLECCVSERGRPWESPGKLFHFRAPPRAVETLAALGVDCVTLANNHALDFGYEALADTREHLAGAGIRAVGAGADRAEARASAVLRVRDTRLAVLGVTDHPADFAAASDRPGVAYADLRHGVPDWLVDEVRRLRRDAGTVLVTPHWGPNMTTEPPAYVREAARVLVAAGAALVAGHSAHVFHGVDWPVVYDAGDFIDDYAVDPWRRNDLGLLFIVTLDDRGPQLIEAVPLALDYCRTRLAEGAERDWIRRRFTAACGAFGATVRAEDGRLAVAAPRSA</sequence>
<accession>A0ABR7LZ66</accession>
<dbReference type="EMBL" id="JABVEC010000031">
    <property type="protein sequence ID" value="MBC6469765.1"/>
    <property type="molecule type" value="Genomic_DNA"/>
</dbReference>
<organism evidence="3 4">
    <name type="scientific">Actinomadura alba</name>
    <dbReference type="NCBI Taxonomy" id="406431"/>
    <lineage>
        <taxon>Bacteria</taxon>
        <taxon>Bacillati</taxon>
        <taxon>Actinomycetota</taxon>
        <taxon>Actinomycetes</taxon>
        <taxon>Streptosporangiales</taxon>
        <taxon>Thermomonosporaceae</taxon>
        <taxon>Actinomadura</taxon>
    </lineage>
</organism>
<dbReference type="InterPro" id="IPR019079">
    <property type="entry name" value="Capsule_synth_CapA"/>
</dbReference>
<dbReference type="InterPro" id="IPR052169">
    <property type="entry name" value="CW_Biosynth-Accessory"/>
</dbReference>
<name>A0ABR7LZ66_9ACTN</name>
<dbReference type="SMART" id="SM00854">
    <property type="entry name" value="PGA_cap"/>
    <property type="match status" value="1"/>
</dbReference>
<evidence type="ECO:0000313" key="3">
    <source>
        <dbReference type="EMBL" id="MBC6469765.1"/>
    </source>
</evidence>